<dbReference type="AlphaFoldDB" id="A0ABD5SLH1"/>
<dbReference type="InterPro" id="IPR036259">
    <property type="entry name" value="MFS_trans_sf"/>
</dbReference>
<accession>A0ABD5SLH1</accession>
<keyword evidence="1" id="KW-0812">Transmembrane</keyword>
<evidence type="ECO:0000256" key="1">
    <source>
        <dbReference type="SAM" id="Phobius"/>
    </source>
</evidence>
<reference evidence="2 3" key="1">
    <citation type="journal article" date="2019" name="Int. J. Syst. Evol. Microbiol.">
        <title>The Global Catalogue of Microorganisms (GCM) 10K type strain sequencing project: providing services to taxonomists for standard genome sequencing and annotation.</title>
        <authorList>
            <consortium name="The Broad Institute Genomics Platform"/>
            <consortium name="The Broad Institute Genome Sequencing Center for Infectious Disease"/>
            <person name="Wu L."/>
            <person name="Ma J."/>
        </authorList>
    </citation>
    <scope>NUCLEOTIDE SEQUENCE [LARGE SCALE GENOMIC DNA]</scope>
    <source>
        <strain evidence="2 3">LMG 29247</strain>
    </source>
</reference>
<keyword evidence="3" id="KW-1185">Reference proteome</keyword>
<dbReference type="InterPro" id="IPR046096">
    <property type="entry name" value="DUF6114"/>
</dbReference>
<feature type="transmembrane region" description="Helical" evidence="1">
    <location>
        <begin position="110"/>
        <end position="134"/>
    </location>
</feature>
<keyword evidence="1" id="KW-0472">Membrane</keyword>
<evidence type="ECO:0000313" key="3">
    <source>
        <dbReference type="Proteomes" id="UP001596383"/>
    </source>
</evidence>
<dbReference type="RefSeq" id="WP_273738859.1">
    <property type="nucleotide sequence ID" value="NZ_JAQIVI010000198.1"/>
</dbReference>
<name>A0ABD5SLH1_9EURY</name>
<gene>
    <name evidence="2" type="ORF">ACFQE6_12935</name>
</gene>
<sequence>MATQNSQNDSETDPNRFESRWKRGTGWIGSRWNRFNDWRTRRPFMGGVLLCLAGILITWVPMQILPDLIFIGGEMAGFLTVGALIGVFVFLTGVYALYRPSKSHEIGVIGVVLSIFSLFGSLGGLFLGMLLGILGGNLCIAWKPRDDVTDESLAEPSKVDRAIARLRDRVERVVEKANARLRESAETNTQRSADE</sequence>
<keyword evidence="1" id="KW-1133">Transmembrane helix</keyword>
<feature type="transmembrane region" description="Helical" evidence="1">
    <location>
        <begin position="44"/>
        <end position="64"/>
    </location>
</feature>
<dbReference type="Pfam" id="PF19609">
    <property type="entry name" value="DUF6114"/>
    <property type="match status" value="1"/>
</dbReference>
<protein>
    <submittedName>
        <fullName evidence="2">DUF6114 domain-containing protein</fullName>
    </submittedName>
</protein>
<comment type="caution">
    <text evidence="2">The sequence shown here is derived from an EMBL/GenBank/DDBJ whole genome shotgun (WGS) entry which is preliminary data.</text>
</comment>
<dbReference type="EMBL" id="JBHSWV010000198">
    <property type="protein sequence ID" value="MFC6765863.1"/>
    <property type="molecule type" value="Genomic_DNA"/>
</dbReference>
<dbReference type="Proteomes" id="UP001596383">
    <property type="component" value="Unassembled WGS sequence"/>
</dbReference>
<evidence type="ECO:0000313" key="2">
    <source>
        <dbReference type="EMBL" id="MFC6765863.1"/>
    </source>
</evidence>
<proteinExistence type="predicted"/>
<feature type="transmembrane region" description="Helical" evidence="1">
    <location>
        <begin position="76"/>
        <end position="98"/>
    </location>
</feature>
<dbReference type="SUPFAM" id="SSF103473">
    <property type="entry name" value="MFS general substrate transporter"/>
    <property type="match status" value="1"/>
</dbReference>
<organism evidence="2 3">
    <name type="scientific">Natrinema soli</name>
    <dbReference type="NCBI Taxonomy" id="1930624"/>
    <lineage>
        <taxon>Archaea</taxon>
        <taxon>Methanobacteriati</taxon>
        <taxon>Methanobacteriota</taxon>
        <taxon>Stenosarchaea group</taxon>
        <taxon>Halobacteria</taxon>
        <taxon>Halobacteriales</taxon>
        <taxon>Natrialbaceae</taxon>
        <taxon>Natrinema</taxon>
    </lineage>
</organism>